<proteinExistence type="predicted"/>
<evidence type="ECO:0000256" key="1">
    <source>
        <dbReference type="SAM" id="MobiDB-lite"/>
    </source>
</evidence>
<sequence length="1302" mass="150533">MSNLVKETFGVHSTRPELACPSSSVLQQLEDREWKVSVKKNLEIASRAVYLEGKCSESLAAADFTSPETPFLFQLEKTMLDLSSPSLTDGEFYCSFFKLDDVYYCRFFESGVLQGYFLSEGMSQLKNYFEEHRLDMTKLVWLQVSTQDDIKQYHRRYTLKLERKRSHHSLSNPGSDTGRRYVNLLERNKTSILNSHRKLMAKAQTSTESCQLLGTVVNVIKHNSHKENNTQKARFLEASGVFHPILHIWENTIHNYRSKGVPVENPEFKFIFDPPSSSKYTLYDQCKIISCLPNDHYWNEGTHAHVGYGRMLSIRDSTEKYKPASLRNLILYHHRESNYSAIFRLVDKFRNPESSPANSRQNINDDNINIGENMQNSTPRQVRPKRKALNEEDILRNLRTVNPLFTTHNRASDNSLYEKYKTAQTETGGLFWRVHESDIDVLCLNDVNMTTGCLMESSFVHMTRRNVGNVNVYHCTCTLFATLLQLATLDEQPDTEIDSINIKCCHIRYFKEIIEPDYPIYFSTEVFTSPTKSQKSIMLSLAALQKPVILLLSSLRTKKFSVVPNSSQDCKFVNVSRNRVSCQSGECSAIYSFSTRKVIYLCETSNVCPHLQAMKDHKNLWMNVNDIEEDIEDEDEEAFIDNEEDENDLEDTFQPETTQTKRTNFFNPATGLWDFPSLSEHRPKEEDDPALQRAIIKRLAVFDGAEGVVRDTKGYLTGNNPLVLFPPVLEDGCLCGAGYSDDDHPNGALTEVKYRTVVYLTNGPARFEVLGRNCLAANAECQVQYGGSSDSLHFLSKETAAGDEIGWDFVDHALNTHVTFSAYCKIMSKKYRRNFLNSAKFMSPQTFIAWWFSWSSKFKTDFRKPCSICKYNPKFLACDGTKIGISFKNADTDPIEKPTSTEKIDPCHRRNDRCFLNFNSEEQLDAIIRKCRDHLAYTSKKALGQLNQTLEFEEELIRNTLLIETVSGQCSNIMRKFVCNEYHESVQKKLAVIFKFLSTNHSLSSLIPFRYTDLLDSILLELRTSTQNHRINLISDFSPEIRDTLYAALPYEQSFSDVISLFQYLVLRIQRIREKNKDPAPAVRQPSTYNPERYGAAYYFTPSGEKLRDIPIYTMNENAHSKNYDDPPTRSDEQCNKIYPEVSRRGTTYLFLWFDPKHYGHCYGFHIIPGSEGRKDPFSSAYSYLEHAPEEVFYDFSCQFEEYCLNREPGFWENTRFWHDLFHGYSHKCPFCYKSQRICPLQGLNTEICEQFNSFIQKIKYSARSMSLGKFCFYLQYMIHQWCEMKRSSFEQRCDIAAAYLA</sequence>
<dbReference type="EMBL" id="UYJE01008667">
    <property type="protein sequence ID" value="VDI65935.1"/>
    <property type="molecule type" value="Genomic_DNA"/>
</dbReference>
<comment type="caution">
    <text evidence="2">The sequence shown here is derived from an EMBL/GenBank/DDBJ whole genome shotgun (WGS) entry which is preliminary data.</text>
</comment>
<dbReference type="PANTHER" id="PTHR34305">
    <property type="entry name" value="EXPRESSED PROTEIN"/>
    <property type="match status" value="1"/>
</dbReference>
<accession>A0A8B6GLN7</accession>
<keyword evidence="3" id="KW-1185">Reference proteome</keyword>
<evidence type="ECO:0000313" key="3">
    <source>
        <dbReference type="Proteomes" id="UP000596742"/>
    </source>
</evidence>
<name>A0A8B6GLN7_MYTGA</name>
<feature type="compositionally biased region" description="Polar residues" evidence="1">
    <location>
        <begin position="352"/>
        <end position="361"/>
    </location>
</feature>
<evidence type="ECO:0008006" key="4">
    <source>
        <dbReference type="Google" id="ProtNLM"/>
    </source>
</evidence>
<protein>
    <recommendedName>
        <fullName evidence="4">HMG domain-containing protein</fullName>
    </recommendedName>
</protein>
<dbReference type="OrthoDB" id="6073203at2759"/>
<dbReference type="PANTHER" id="PTHR34305:SF1">
    <property type="entry name" value="SWIM-TYPE DOMAIN-CONTAINING PROTEIN"/>
    <property type="match status" value="1"/>
</dbReference>
<evidence type="ECO:0000313" key="2">
    <source>
        <dbReference type="EMBL" id="VDI65935.1"/>
    </source>
</evidence>
<reference evidence="2" key="1">
    <citation type="submission" date="2018-11" db="EMBL/GenBank/DDBJ databases">
        <authorList>
            <person name="Alioto T."/>
            <person name="Alioto T."/>
        </authorList>
    </citation>
    <scope>NUCLEOTIDE SEQUENCE</scope>
</reference>
<gene>
    <name evidence="2" type="ORF">MGAL_10B052793</name>
</gene>
<organism evidence="2 3">
    <name type="scientific">Mytilus galloprovincialis</name>
    <name type="common">Mediterranean mussel</name>
    <dbReference type="NCBI Taxonomy" id="29158"/>
    <lineage>
        <taxon>Eukaryota</taxon>
        <taxon>Metazoa</taxon>
        <taxon>Spiralia</taxon>
        <taxon>Lophotrochozoa</taxon>
        <taxon>Mollusca</taxon>
        <taxon>Bivalvia</taxon>
        <taxon>Autobranchia</taxon>
        <taxon>Pteriomorphia</taxon>
        <taxon>Mytilida</taxon>
        <taxon>Mytiloidea</taxon>
        <taxon>Mytilidae</taxon>
        <taxon>Mytilinae</taxon>
        <taxon>Mytilus</taxon>
    </lineage>
</organism>
<dbReference type="Proteomes" id="UP000596742">
    <property type="component" value="Unassembled WGS sequence"/>
</dbReference>
<feature type="region of interest" description="Disordered" evidence="1">
    <location>
        <begin position="352"/>
        <end position="386"/>
    </location>
</feature>